<keyword evidence="7" id="KW-1185">Reference proteome</keyword>
<dbReference type="Gene3D" id="1.20.1280.290">
    <property type="match status" value="2"/>
</dbReference>
<sequence length="390" mass="43363">MPECPVEKGCLVWVELYLRDCVCSPRDTVSLVLGLLSVVSWGVAEVPQIITNFREKSTEGVSLLFLMTWVIGDLFNLAGCYLEPATLPTQFYMAVLYTLTTLVLVGQTIYYDHLMRRIQRDFPPKTQESNAFPEVIHVKAMDEDNETMKIPSQTTSINVPHLGYSPGRDLYYMSARSLASSHVPTAGSYGVGSRGGSGSGYVSSYLLPHEDYTTISTDPIPIGSHPITAARSASYASNLLRTVSDCASAFDNFPSIHSVVDRSYQPRFPFGLLGDNISPTGEVFGWIMAAIYMGGRLPQIWLNIKRGTVEGLNPLMFMFALIGNITYVGSIVVRSMEWTHLKPNLPWLVDAAVCVLLDVFIIFQFVYFYRKTSKLDEDDDNMAASYHPLP</sequence>
<keyword evidence="4 5" id="KW-0472">Membrane</keyword>
<feature type="transmembrane region" description="Helical" evidence="5">
    <location>
        <begin position="61"/>
        <end position="79"/>
    </location>
</feature>
<dbReference type="EMBL" id="OZ020098">
    <property type="protein sequence ID" value="CAK9269984.1"/>
    <property type="molecule type" value="Genomic_DNA"/>
</dbReference>
<dbReference type="InterPro" id="IPR051415">
    <property type="entry name" value="LAAT-1"/>
</dbReference>
<evidence type="ECO:0000313" key="7">
    <source>
        <dbReference type="Proteomes" id="UP001497444"/>
    </source>
</evidence>
<feature type="transmembrane region" description="Helical" evidence="5">
    <location>
        <begin position="91"/>
        <end position="111"/>
    </location>
</feature>
<dbReference type="Pfam" id="PF04193">
    <property type="entry name" value="PQ-loop"/>
    <property type="match status" value="2"/>
</dbReference>
<evidence type="ECO:0000256" key="3">
    <source>
        <dbReference type="ARBA" id="ARBA00022989"/>
    </source>
</evidence>
<keyword evidence="3 5" id="KW-1133">Transmembrane helix</keyword>
<comment type="subcellular location">
    <subcellularLocation>
        <location evidence="1">Membrane</location>
        <topology evidence="1">Multi-pass membrane protein</topology>
    </subcellularLocation>
</comment>
<dbReference type="Proteomes" id="UP001497444">
    <property type="component" value="Chromosome 3"/>
</dbReference>
<dbReference type="InterPro" id="IPR006603">
    <property type="entry name" value="PQ-loop_rpt"/>
</dbReference>
<evidence type="ECO:0000256" key="1">
    <source>
        <dbReference type="ARBA" id="ARBA00004141"/>
    </source>
</evidence>
<name>A0ABP0WUB0_9BRYO</name>
<evidence type="ECO:0000256" key="4">
    <source>
        <dbReference type="ARBA" id="ARBA00023136"/>
    </source>
</evidence>
<evidence type="ECO:0000313" key="6">
    <source>
        <dbReference type="EMBL" id="CAK9269984.1"/>
    </source>
</evidence>
<keyword evidence="2 5" id="KW-0812">Transmembrane</keyword>
<dbReference type="SMART" id="SM00679">
    <property type="entry name" value="CTNS"/>
    <property type="match status" value="2"/>
</dbReference>
<evidence type="ECO:0000256" key="5">
    <source>
        <dbReference type="SAM" id="Phobius"/>
    </source>
</evidence>
<reference evidence="6" key="1">
    <citation type="submission" date="2024-02" db="EMBL/GenBank/DDBJ databases">
        <authorList>
            <consortium name="ELIXIR-Norway"/>
            <consortium name="Elixir Norway"/>
        </authorList>
    </citation>
    <scope>NUCLEOTIDE SEQUENCE</scope>
</reference>
<feature type="transmembrane region" description="Helical" evidence="5">
    <location>
        <begin position="345"/>
        <end position="369"/>
    </location>
</feature>
<feature type="transmembrane region" description="Helical" evidence="5">
    <location>
        <begin position="315"/>
        <end position="333"/>
    </location>
</feature>
<proteinExistence type="predicted"/>
<dbReference type="PANTHER" id="PTHR16201:SF44">
    <property type="entry name" value="SEVEN TRANSMEMBRANE PROTEIN 1"/>
    <property type="match status" value="1"/>
</dbReference>
<gene>
    <name evidence="6" type="ORF">CSSPJE1EN1_LOCUS15462</name>
</gene>
<evidence type="ECO:0000256" key="2">
    <source>
        <dbReference type="ARBA" id="ARBA00022692"/>
    </source>
</evidence>
<accession>A0ABP0WUB0</accession>
<dbReference type="PANTHER" id="PTHR16201">
    <property type="entry name" value="SEVEN TRANSMEMBRANE PROTEIN 1-RELATED"/>
    <property type="match status" value="1"/>
</dbReference>
<protein>
    <recommendedName>
        <fullName evidence="8">Vacuolar amino acid transporter YPQ1</fullName>
    </recommendedName>
</protein>
<evidence type="ECO:0008006" key="8">
    <source>
        <dbReference type="Google" id="ProtNLM"/>
    </source>
</evidence>
<organism evidence="6 7">
    <name type="scientific">Sphagnum jensenii</name>
    <dbReference type="NCBI Taxonomy" id="128206"/>
    <lineage>
        <taxon>Eukaryota</taxon>
        <taxon>Viridiplantae</taxon>
        <taxon>Streptophyta</taxon>
        <taxon>Embryophyta</taxon>
        <taxon>Bryophyta</taxon>
        <taxon>Sphagnophytina</taxon>
        <taxon>Sphagnopsida</taxon>
        <taxon>Sphagnales</taxon>
        <taxon>Sphagnaceae</taxon>
        <taxon>Sphagnum</taxon>
    </lineage>
</organism>